<comment type="similarity">
    <text evidence="3 14">Belongs to the very long-chain fatty acids dehydratase HACD family.</text>
</comment>
<evidence type="ECO:0000256" key="12">
    <source>
        <dbReference type="ARBA" id="ARBA00023239"/>
    </source>
</evidence>
<evidence type="ECO:0000256" key="10">
    <source>
        <dbReference type="ARBA" id="ARBA00023136"/>
    </source>
</evidence>
<keyword evidence="10 14" id="KW-0472">Membrane</keyword>
<dbReference type="PANTHER" id="PTHR11035:SF3">
    <property type="entry name" value="VERY-LONG-CHAIN (3R)-3-HYDROXYACYL-COA DEHYDRATASE"/>
    <property type="match status" value="1"/>
</dbReference>
<sequence length="72" mass="8371">MKEAFGSTPSWLLWLRYSTFLLLYPTGISSEVGLIYLALPYLKVITSLGYNFIAKLIYFFFFFPRSLTVQLC</sequence>
<evidence type="ECO:0000256" key="7">
    <source>
        <dbReference type="ARBA" id="ARBA00022832"/>
    </source>
</evidence>
<evidence type="ECO:0000256" key="2">
    <source>
        <dbReference type="ARBA" id="ARBA00005194"/>
    </source>
</evidence>
<dbReference type="GO" id="GO:0030497">
    <property type="term" value="P:fatty acid elongation"/>
    <property type="evidence" value="ECO:0007669"/>
    <property type="project" value="TreeGrafter"/>
</dbReference>
<dbReference type="EMBL" id="GGEC01019927">
    <property type="protein sequence ID" value="MBX00411.1"/>
    <property type="molecule type" value="Transcribed_RNA"/>
</dbReference>
<proteinExistence type="inferred from homology"/>
<evidence type="ECO:0000256" key="4">
    <source>
        <dbReference type="ARBA" id="ARBA00013122"/>
    </source>
</evidence>
<organism evidence="15">
    <name type="scientific">Rhizophora mucronata</name>
    <name type="common">Asiatic mangrove</name>
    <dbReference type="NCBI Taxonomy" id="61149"/>
    <lineage>
        <taxon>Eukaryota</taxon>
        <taxon>Viridiplantae</taxon>
        <taxon>Streptophyta</taxon>
        <taxon>Embryophyta</taxon>
        <taxon>Tracheophyta</taxon>
        <taxon>Spermatophyta</taxon>
        <taxon>Magnoliopsida</taxon>
        <taxon>eudicotyledons</taxon>
        <taxon>Gunneridae</taxon>
        <taxon>Pentapetalae</taxon>
        <taxon>rosids</taxon>
        <taxon>fabids</taxon>
        <taxon>Malpighiales</taxon>
        <taxon>Rhizophoraceae</taxon>
        <taxon>Rhizophora</taxon>
    </lineage>
</organism>
<evidence type="ECO:0000256" key="5">
    <source>
        <dbReference type="ARBA" id="ARBA00022516"/>
    </source>
</evidence>
<comment type="function">
    <text evidence="14">Catalyzes the third of the four reactions of the long-chain fatty acids elongation cycle. This endoplasmic reticulum-bound enzymatic process, allows the addition of two carbons to the chain of long- and very long-chain fatty acids/VLCFAs per cycle. This enzyme catalyzes the dehydration of the 3-hydroxyacyl-CoA intermediate into trans-2,3-enoyl-CoA, within each cycle of fatty acid elongation. Thereby, it participates to the production of VLCFAs of different chain lengths that are involved in multiple biological processes as precursors of membrane lipids and lipid mediators.</text>
</comment>
<evidence type="ECO:0000256" key="11">
    <source>
        <dbReference type="ARBA" id="ARBA00023160"/>
    </source>
</evidence>
<comment type="catalytic activity">
    <reaction evidence="13 14">
        <text>a very-long-chain (3R)-3-hydroxyacyl-CoA = a very-long-chain (2E)-enoyl-CoA + H2O</text>
        <dbReference type="Rhea" id="RHEA:45812"/>
        <dbReference type="ChEBI" id="CHEBI:15377"/>
        <dbReference type="ChEBI" id="CHEBI:83728"/>
        <dbReference type="ChEBI" id="CHEBI:85440"/>
        <dbReference type="EC" id="4.2.1.134"/>
    </reaction>
</comment>
<evidence type="ECO:0000256" key="8">
    <source>
        <dbReference type="ARBA" id="ARBA00022989"/>
    </source>
</evidence>
<dbReference type="Pfam" id="PF04387">
    <property type="entry name" value="PTPLA"/>
    <property type="match status" value="1"/>
</dbReference>
<keyword evidence="14" id="KW-0256">Endoplasmic reticulum</keyword>
<keyword evidence="6 14" id="KW-0812">Transmembrane</keyword>
<dbReference type="AlphaFoldDB" id="A0A2P2K3W2"/>
<protein>
    <recommendedName>
        <fullName evidence="4 14">Very-long-chain (3R)-3-hydroxyacyl-CoA dehydratase</fullName>
        <ecNumber evidence="4 14">4.2.1.134</ecNumber>
    </recommendedName>
</protein>
<keyword evidence="8 14" id="KW-1133">Transmembrane helix</keyword>
<dbReference type="PANTHER" id="PTHR11035">
    <property type="entry name" value="VERY-LONG-CHAIN (3R)-3-HYDROXYACYL-COA DEHYDRATASE"/>
    <property type="match status" value="1"/>
</dbReference>
<accession>A0A2P2K3W2</accession>
<dbReference type="GO" id="GO:0005789">
    <property type="term" value="C:endoplasmic reticulum membrane"/>
    <property type="evidence" value="ECO:0007669"/>
    <property type="project" value="UniProtKB-SubCell"/>
</dbReference>
<reference evidence="15" key="1">
    <citation type="submission" date="2018-02" db="EMBL/GenBank/DDBJ databases">
        <title>Rhizophora mucronata_Transcriptome.</title>
        <authorList>
            <person name="Meera S.P."/>
            <person name="Sreeshan A."/>
            <person name="Augustine A."/>
        </authorList>
    </citation>
    <scope>NUCLEOTIDE SEQUENCE</scope>
    <source>
        <tissue evidence="15">Leaf</tissue>
    </source>
</reference>
<evidence type="ECO:0000256" key="3">
    <source>
        <dbReference type="ARBA" id="ARBA00007811"/>
    </source>
</evidence>
<dbReference type="GO" id="GO:0102158">
    <property type="term" value="F:very-long-chain (3R)-3-hydroxyacyl-CoA dehydratase activity"/>
    <property type="evidence" value="ECO:0007669"/>
    <property type="project" value="UniProtKB-EC"/>
</dbReference>
<evidence type="ECO:0000256" key="13">
    <source>
        <dbReference type="ARBA" id="ARBA00036671"/>
    </source>
</evidence>
<keyword evidence="11 14" id="KW-0275">Fatty acid biosynthesis</keyword>
<evidence type="ECO:0000256" key="9">
    <source>
        <dbReference type="ARBA" id="ARBA00023098"/>
    </source>
</evidence>
<name>A0A2P2K3W2_RHIMU</name>
<evidence type="ECO:0000256" key="6">
    <source>
        <dbReference type="ARBA" id="ARBA00022692"/>
    </source>
</evidence>
<dbReference type="GO" id="GO:0030148">
    <property type="term" value="P:sphingolipid biosynthetic process"/>
    <property type="evidence" value="ECO:0007669"/>
    <property type="project" value="TreeGrafter"/>
</dbReference>
<feature type="transmembrane region" description="Helical" evidence="14">
    <location>
        <begin position="45"/>
        <end position="63"/>
    </location>
</feature>
<keyword evidence="5 14" id="KW-0444">Lipid biosynthesis</keyword>
<dbReference type="EC" id="4.2.1.134" evidence="4 14"/>
<dbReference type="UniPathway" id="UPA00094"/>
<evidence type="ECO:0000313" key="15">
    <source>
        <dbReference type="EMBL" id="MBX00411.1"/>
    </source>
</evidence>
<comment type="subcellular location">
    <subcellularLocation>
        <location evidence="14">Endoplasmic reticulum membrane</location>
        <topology evidence="14">Multi-pass membrane protein</topology>
    </subcellularLocation>
    <subcellularLocation>
        <location evidence="1">Membrane</location>
        <topology evidence="1">Multi-pass membrane protein</topology>
    </subcellularLocation>
</comment>
<comment type="pathway">
    <text evidence="2 14">Lipid metabolism; fatty acid biosynthesis.</text>
</comment>
<feature type="transmembrane region" description="Helical" evidence="14">
    <location>
        <begin position="21"/>
        <end position="39"/>
    </location>
</feature>
<evidence type="ECO:0000256" key="1">
    <source>
        <dbReference type="ARBA" id="ARBA00004141"/>
    </source>
</evidence>
<comment type="caution">
    <text evidence="14">Lacks conserved residue(s) required for the propagation of feature annotation.</text>
</comment>
<keyword evidence="12 14" id="KW-0456">Lyase</keyword>
<dbReference type="InterPro" id="IPR007482">
    <property type="entry name" value="Tyr_Pase-like_PTPLA"/>
</dbReference>
<keyword evidence="7 14" id="KW-0276">Fatty acid metabolism</keyword>
<keyword evidence="9 14" id="KW-0443">Lipid metabolism</keyword>
<evidence type="ECO:0000256" key="14">
    <source>
        <dbReference type="RuleBase" id="RU363109"/>
    </source>
</evidence>
<dbReference type="GO" id="GO:0042761">
    <property type="term" value="P:very long-chain fatty acid biosynthetic process"/>
    <property type="evidence" value="ECO:0007669"/>
    <property type="project" value="TreeGrafter"/>
</dbReference>